<protein>
    <submittedName>
        <fullName evidence="2">Uncharacterized protein</fullName>
    </submittedName>
</protein>
<name>A0A4Y2PDV7_ARAVE</name>
<gene>
    <name evidence="2" type="ORF">AVEN_146123_1</name>
</gene>
<dbReference type="Proteomes" id="UP000499080">
    <property type="component" value="Unassembled WGS sequence"/>
</dbReference>
<proteinExistence type="predicted"/>
<organism evidence="2 3">
    <name type="scientific">Araneus ventricosus</name>
    <name type="common">Orbweaver spider</name>
    <name type="synonym">Epeira ventricosa</name>
    <dbReference type="NCBI Taxonomy" id="182803"/>
    <lineage>
        <taxon>Eukaryota</taxon>
        <taxon>Metazoa</taxon>
        <taxon>Ecdysozoa</taxon>
        <taxon>Arthropoda</taxon>
        <taxon>Chelicerata</taxon>
        <taxon>Arachnida</taxon>
        <taxon>Araneae</taxon>
        <taxon>Araneomorphae</taxon>
        <taxon>Entelegynae</taxon>
        <taxon>Araneoidea</taxon>
        <taxon>Araneidae</taxon>
        <taxon>Araneus</taxon>
    </lineage>
</organism>
<accession>A0A4Y2PDV7</accession>
<reference evidence="2 3" key="1">
    <citation type="journal article" date="2019" name="Sci. Rep.">
        <title>Orb-weaving spider Araneus ventricosus genome elucidates the spidroin gene catalogue.</title>
        <authorList>
            <person name="Kono N."/>
            <person name="Nakamura H."/>
            <person name="Ohtoshi R."/>
            <person name="Moran D.A.P."/>
            <person name="Shinohara A."/>
            <person name="Yoshida Y."/>
            <person name="Fujiwara M."/>
            <person name="Mori M."/>
            <person name="Tomita M."/>
            <person name="Arakawa K."/>
        </authorList>
    </citation>
    <scope>NUCLEOTIDE SEQUENCE [LARGE SCALE GENOMIC DNA]</scope>
</reference>
<evidence type="ECO:0000313" key="3">
    <source>
        <dbReference type="Proteomes" id="UP000499080"/>
    </source>
</evidence>
<dbReference type="EMBL" id="BGPR01010908">
    <property type="protein sequence ID" value="GBN48670.1"/>
    <property type="molecule type" value="Genomic_DNA"/>
</dbReference>
<feature type="compositionally biased region" description="Polar residues" evidence="1">
    <location>
        <begin position="11"/>
        <end position="23"/>
    </location>
</feature>
<evidence type="ECO:0000313" key="2">
    <source>
        <dbReference type="EMBL" id="GBN48670.1"/>
    </source>
</evidence>
<sequence length="136" mass="15323">MREAVQILIFNETTMPAKQTPQKPNEGRKDEVGPAGPSLGPSGVRWHLSETEQGKIQAFIDAGHSDAEIAQNSEQTRGSVAQPQPLDRFRYFFISYGSFCLLDMSSMVACPHYPPFSREIEKTHSMRRNIYKVPQP</sequence>
<comment type="caution">
    <text evidence="2">The sequence shown here is derived from an EMBL/GenBank/DDBJ whole genome shotgun (WGS) entry which is preliminary data.</text>
</comment>
<dbReference type="AlphaFoldDB" id="A0A4Y2PDV7"/>
<feature type="region of interest" description="Disordered" evidence="1">
    <location>
        <begin position="11"/>
        <end position="47"/>
    </location>
</feature>
<keyword evidence="3" id="KW-1185">Reference proteome</keyword>
<evidence type="ECO:0000256" key="1">
    <source>
        <dbReference type="SAM" id="MobiDB-lite"/>
    </source>
</evidence>